<comment type="caution">
    <text evidence="2">The sequence shown here is derived from an EMBL/GenBank/DDBJ whole genome shotgun (WGS) entry which is preliminary data.</text>
</comment>
<dbReference type="PANTHER" id="PTHR43685">
    <property type="entry name" value="GLYCOSYLTRANSFERASE"/>
    <property type="match status" value="1"/>
</dbReference>
<dbReference type="RefSeq" id="WP_088394021.1">
    <property type="nucleotide sequence ID" value="NZ_MTCZ01000140.1"/>
</dbReference>
<dbReference type="CDD" id="cd00761">
    <property type="entry name" value="Glyco_tranf_GTA_type"/>
    <property type="match status" value="1"/>
</dbReference>
<dbReference type="AlphaFoldDB" id="A0A246GI82"/>
<name>A0A246GI82_9FLAO</name>
<dbReference type="SUPFAM" id="SSF53448">
    <property type="entry name" value="Nucleotide-diphospho-sugar transferases"/>
    <property type="match status" value="1"/>
</dbReference>
<dbReference type="GO" id="GO:0016740">
    <property type="term" value="F:transferase activity"/>
    <property type="evidence" value="ECO:0007669"/>
    <property type="project" value="UniProtKB-KW"/>
</dbReference>
<accession>A0A246GI82</accession>
<dbReference type="Pfam" id="PF00535">
    <property type="entry name" value="Glycos_transf_2"/>
    <property type="match status" value="1"/>
</dbReference>
<dbReference type="PANTHER" id="PTHR43685:SF2">
    <property type="entry name" value="GLYCOSYLTRANSFERASE 2-LIKE DOMAIN-CONTAINING PROTEIN"/>
    <property type="match status" value="1"/>
</dbReference>
<dbReference type="InterPro" id="IPR001173">
    <property type="entry name" value="Glyco_trans_2-like"/>
</dbReference>
<dbReference type="InterPro" id="IPR050834">
    <property type="entry name" value="Glycosyltransf_2"/>
</dbReference>
<dbReference type="InterPro" id="IPR029044">
    <property type="entry name" value="Nucleotide-diphossugar_trans"/>
</dbReference>
<dbReference type="Gene3D" id="3.90.550.10">
    <property type="entry name" value="Spore Coat Polysaccharide Biosynthesis Protein SpsA, Chain A"/>
    <property type="match status" value="1"/>
</dbReference>
<evidence type="ECO:0000313" key="3">
    <source>
        <dbReference type="Proteomes" id="UP000197768"/>
    </source>
</evidence>
<reference evidence="2 3" key="1">
    <citation type="journal article" date="2017" name="Infect. Genet. Evol.">
        <title>Comparative genome analysis of fish pathogen Flavobacterium columnare reveals extensive sequence diversity within the species.</title>
        <authorList>
            <person name="Kayansamruaj P."/>
            <person name="Dong H.T."/>
            <person name="Hirono I."/>
            <person name="Kondo H."/>
            <person name="Senapin S."/>
            <person name="Rodkhum C."/>
        </authorList>
    </citation>
    <scope>NUCLEOTIDE SEQUENCE [LARGE SCALE GENOMIC DNA]</scope>
    <source>
        <strain evidence="2 3">1215</strain>
    </source>
</reference>
<organism evidence="2 3">
    <name type="scientific">Flavobacterium davisii</name>
    <dbReference type="NCBI Taxonomy" id="2906077"/>
    <lineage>
        <taxon>Bacteria</taxon>
        <taxon>Pseudomonadati</taxon>
        <taxon>Bacteroidota</taxon>
        <taxon>Flavobacteriia</taxon>
        <taxon>Flavobacteriales</taxon>
        <taxon>Flavobacteriaceae</taxon>
        <taxon>Flavobacterium</taxon>
    </lineage>
</organism>
<dbReference type="Proteomes" id="UP000197768">
    <property type="component" value="Unassembled WGS sequence"/>
</dbReference>
<feature type="domain" description="Glycosyltransferase 2-like" evidence="1">
    <location>
        <begin position="4"/>
        <end position="147"/>
    </location>
</feature>
<gene>
    <name evidence="2" type="ORF">BWK59_11460</name>
</gene>
<sequence length="330" mass="38612">MKFSLIICTYKRKNALTSLLESVIKQSVYPNQIIIVDGSPDRETKETLLKNNYKNLIYYQVSEAERGLTKQRNFGITKVNKETDVVCFLDDDVILETNYFEEILNTYLVFPKALGVGGYITNEVKWEKSQKENIDLNYFYWDGFIRKEPSRFKFRKIFKLDTDSPPGYFPLFSHGRSLSFLPPSGKTYPVEQLMGGVSSFKKDLFGKIQFSTYFQGYGLYEDADFSIRASQLGELYCNTAARLEHHHDPSGRPNRFKYGKMIVRNGWYVWRVKNPNPKLIDRYKWHVIIGVLLIIRMTNILKGNKKKEAFQESLGRIWGWISIFVKRSKE</sequence>
<protein>
    <submittedName>
        <fullName evidence="2">Glycosyl transferase family 2</fullName>
    </submittedName>
</protein>
<dbReference type="EMBL" id="MTCZ01000140">
    <property type="protein sequence ID" value="OWP83253.1"/>
    <property type="molecule type" value="Genomic_DNA"/>
</dbReference>
<evidence type="ECO:0000313" key="2">
    <source>
        <dbReference type="EMBL" id="OWP83253.1"/>
    </source>
</evidence>
<keyword evidence="2" id="KW-0808">Transferase</keyword>
<proteinExistence type="predicted"/>
<evidence type="ECO:0000259" key="1">
    <source>
        <dbReference type="Pfam" id="PF00535"/>
    </source>
</evidence>